<evidence type="ECO:0000313" key="10">
    <source>
        <dbReference type="Proteomes" id="UP001180020"/>
    </source>
</evidence>
<feature type="domain" description="PGG" evidence="8">
    <location>
        <begin position="2"/>
        <end position="54"/>
    </location>
</feature>
<protein>
    <submittedName>
        <fullName evidence="9">Ankyrin repeat-containing protein</fullName>
    </submittedName>
</protein>
<evidence type="ECO:0000256" key="2">
    <source>
        <dbReference type="ARBA" id="ARBA00022692"/>
    </source>
</evidence>
<accession>A0AAV9C6B2</accession>
<feature type="signal peptide" evidence="7">
    <location>
        <begin position="1"/>
        <end position="16"/>
    </location>
</feature>
<comment type="caution">
    <text evidence="9">The sequence shown here is derived from an EMBL/GenBank/DDBJ whole genome shotgun (WGS) entry which is preliminary data.</text>
</comment>
<dbReference type="Pfam" id="PF13962">
    <property type="entry name" value="PGG"/>
    <property type="match status" value="1"/>
</dbReference>
<keyword evidence="5" id="KW-0040">ANK repeat</keyword>
<dbReference type="EMBL" id="JAUJYO010000021">
    <property type="protein sequence ID" value="KAK1283951.1"/>
    <property type="molecule type" value="Genomic_DNA"/>
</dbReference>
<comment type="subcellular location">
    <subcellularLocation>
        <location evidence="1">Membrane</location>
        <topology evidence="1">Multi-pass membrane protein</topology>
    </subcellularLocation>
</comment>
<keyword evidence="7" id="KW-0732">Signal</keyword>
<dbReference type="Proteomes" id="UP001180020">
    <property type="component" value="Unassembled WGS sequence"/>
</dbReference>
<keyword evidence="4" id="KW-1133">Transmembrane helix</keyword>
<evidence type="ECO:0000256" key="7">
    <source>
        <dbReference type="SAM" id="SignalP"/>
    </source>
</evidence>
<keyword evidence="10" id="KW-1185">Reference proteome</keyword>
<name>A0AAV9C6B2_ACOCL</name>
<evidence type="ECO:0000256" key="1">
    <source>
        <dbReference type="ARBA" id="ARBA00004141"/>
    </source>
</evidence>
<keyword evidence="3" id="KW-0677">Repeat</keyword>
<reference evidence="9" key="2">
    <citation type="submission" date="2023-06" db="EMBL/GenBank/DDBJ databases">
        <authorList>
            <person name="Ma L."/>
            <person name="Liu K.-W."/>
            <person name="Li Z."/>
            <person name="Hsiao Y.-Y."/>
            <person name="Qi Y."/>
            <person name="Fu T."/>
            <person name="Tang G."/>
            <person name="Zhang D."/>
            <person name="Sun W.-H."/>
            <person name="Liu D.-K."/>
            <person name="Li Y."/>
            <person name="Chen G.-Z."/>
            <person name="Liu X.-D."/>
            <person name="Liao X.-Y."/>
            <person name="Jiang Y.-T."/>
            <person name="Yu X."/>
            <person name="Hao Y."/>
            <person name="Huang J."/>
            <person name="Zhao X.-W."/>
            <person name="Ke S."/>
            <person name="Chen Y.-Y."/>
            <person name="Wu W.-L."/>
            <person name="Hsu J.-L."/>
            <person name="Lin Y.-F."/>
            <person name="Huang M.-D."/>
            <person name="Li C.-Y."/>
            <person name="Huang L."/>
            <person name="Wang Z.-W."/>
            <person name="Zhao X."/>
            <person name="Zhong W.-Y."/>
            <person name="Peng D.-H."/>
            <person name="Ahmad S."/>
            <person name="Lan S."/>
            <person name="Zhang J.-S."/>
            <person name="Tsai W.-C."/>
            <person name="Van De Peer Y."/>
            <person name="Liu Z.-J."/>
        </authorList>
    </citation>
    <scope>NUCLEOTIDE SEQUENCE</scope>
    <source>
        <strain evidence="9">CP</strain>
        <tissue evidence="9">Leaves</tissue>
    </source>
</reference>
<evidence type="ECO:0000256" key="5">
    <source>
        <dbReference type="ARBA" id="ARBA00023043"/>
    </source>
</evidence>
<keyword evidence="2" id="KW-0812">Transmembrane</keyword>
<dbReference type="InterPro" id="IPR026961">
    <property type="entry name" value="PGG_dom"/>
</dbReference>
<dbReference type="GO" id="GO:0005886">
    <property type="term" value="C:plasma membrane"/>
    <property type="evidence" value="ECO:0007669"/>
    <property type="project" value="TreeGrafter"/>
</dbReference>
<evidence type="ECO:0000259" key="8">
    <source>
        <dbReference type="Pfam" id="PF13962"/>
    </source>
</evidence>
<evidence type="ECO:0000256" key="4">
    <source>
        <dbReference type="ARBA" id="ARBA00022989"/>
    </source>
</evidence>
<feature type="chain" id="PRO_5043720645" evidence="7">
    <location>
        <begin position="17"/>
        <end position="69"/>
    </location>
</feature>
<gene>
    <name evidence="9" type="ORF">QJS10_CPB21g00835</name>
</gene>
<evidence type="ECO:0000256" key="6">
    <source>
        <dbReference type="ARBA" id="ARBA00023136"/>
    </source>
</evidence>
<dbReference type="AlphaFoldDB" id="A0AAV9C6B2"/>
<organism evidence="9 10">
    <name type="scientific">Acorus calamus</name>
    <name type="common">Sweet flag</name>
    <dbReference type="NCBI Taxonomy" id="4465"/>
    <lineage>
        <taxon>Eukaryota</taxon>
        <taxon>Viridiplantae</taxon>
        <taxon>Streptophyta</taxon>
        <taxon>Embryophyta</taxon>
        <taxon>Tracheophyta</taxon>
        <taxon>Spermatophyta</taxon>
        <taxon>Magnoliopsida</taxon>
        <taxon>Liliopsida</taxon>
        <taxon>Acoraceae</taxon>
        <taxon>Acorus</taxon>
    </lineage>
</organism>
<proteinExistence type="predicted"/>
<evidence type="ECO:0000313" key="9">
    <source>
        <dbReference type="EMBL" id="KAK1283951.1"/>
    </source>
</evidence>
<evidence type="ECO:0000256" key="3">
    <source>
        <dbReference type="ARBA" id="ARBA00022737"/>
    </source>
</evidence>
<dbReference type="PANTHER" id="PTHR24186:SF50">
    <property type="entry name" value="ANKYRIN REPEAT-CONTAINING PROTEIN ITN1-LIKE ISOFORM X1"/>
    <property type="match status" value="1"/>
</dbReference>
<keyword evidence="6" id="KW-0472">Membrane</keyword>
<reference evidence="9" key="1">
    <citation type="journal article" date="2023" name="Nat. Commun.">
        <title>Diploid and tetraploid genomes of Acorus and the evolution of monocots.</title>
        <authorList>
            <person name="Ma L."/>
            <person name="Liu K.W."/>
            <person name="Li Z."/>
            <person name="Hsiao Y.Y."/>
            <person name="Qi Y."/>
            <person name="Fu T."/>
            <person name="Tang G.D."/>
            <person name="Zhang D."/>
            <person name="Sun W.H."/>
            <person name="Liu D.K."/>
            <person name="Li Y."/>
            <person name="Chen G.Z."/>
            <person name="Liu X.D."/>
            <person name="Liao X.Y."/>
            <person name="Jiang Y.T."/>
            <person name="Yu X."/>
            <person name="Hao Y."/>
            <person name="Huang J."/>
            <person name="Zhao X.W."/>
            <person name="Ke S."/>
            <person name="Chen Y.Y."/>
            <person name="Wu W.L."/>
            <person name="Hsu J.L."/>
            <person name="Lin Y.F."/>
            <person name="Huang M.D."/>
            <person name="Li C.Y."/>
            <person name="Huang L."/>
            <person name="Wang Z.W."/>
            <person name="Zhao X."/>
            <person name="Zhong W.Y."/>
            <person name="Peng D.H."/>
            <person name="Ahmad S."/>
            <person name="Lan S."/>
            <person name="Zhang J.S."/>
            <person name="Tsai W.C."/>
            <person name="Van de Peer Y."/>
            <person name="Liu Z.J."/>
        </authorList>
    </citation>
    <scope>NUCLEOTIDE SEQUENCE</scope>
    <source>
        <strain evidence="9">CP</strain>
    </source>
</reference>
<dbReference type="PANTHER" id="PTHR24186">
    <property type="entry name" value="PROTEIN PHOSPHATASE 1 REGULATORY SUBUNIT"/>
    <property type="match status" value="1"/>
</dbReference>
<sequence length="69" mass="7433">MSLVAVLLATISFAAAFTLPGGYNNDDPNKGHATLIKRLALKAFLLSDTITFCSMVFERSITKNLSKLA</sequence>